<evidence type="ECO:0000256" key="7">
    <source>
        <dbReference type="SAM" id="Coils"/>
    </source>
</evidence>
<dbReference type="InParanoid" id="A0A177CW12"/>
<feature type="coiled-coil region" evidence="7">
    <location>
        <begin position="548"/>
        <end position="587"/>
    </location>
</feature>
<evidence type="ECO:0000256" key="3">
    <source>
        <dbReference type="ARBA" id="ARBA00022670"/>
    </source>
</evidence>
<feature type="region of interest" description="Disordered" evidence="8">
    <location>
        <begin position="3105"/>
        <end position="3187"/>
    </location>
</feature>
<feature type="domain" description="DUF3645" evidence="10">
    <location>
        <begin position="2351"/>
        <end position="2383"/>
    </location>
</feature>
<dbReference type="InterPro" id="IPR046541">
    <property type="entry name" value="DUF6606"/>
</dbReference>
<dbReference type="InterPro" id="IPR022105">
    <property type="entry name" value="DUF3645"/>
</dbReference>
<keyword evidence="5" id="KW-0378">Hydrolase</keyword>
<name>A0A177CW12_9PLEO</name>
<evidence type="ECO:0000256" key="5">
    <source>
        <dbReference type="ARBA" id="ARBA00022801"/>
    </source>
</evidence>
<evidence type="ECO:0000256" key="2">
    <source>
        <dbReference type="ARBA" id="ARBA00012759"/>
    </source>
</evidence>
<keyword evidence="6" id="KW-0788">Thiol protease</keyword>
<feature type="domain" description="DUF6606" evidence="11">
    <location>
        <begin position="48"/>
        <end position="256"/>
    </location>
</feature>
<dbReference type="Pfam" id="PF12340">
    <property type="entry name" value="DUF3638"/>
    <property type="match status" value="1"/>
</dbReference>
<reference evidence="12 13" key="1">
    <citation type="submission" date="2016-05" db="EMBL/GenBank/DDBJ databases">
        <title>Comparative analysis of secretome profiles of manganese(II)-oxidizing ascomycete fungi.</title>
        <authorList>
            <consortium name="DOE Joint Genome Institute"/>
            <person name="Zeiner C.A."/>
            <person name="Purvine S.O."/>
            <person name="Zink E.M."/>
            <person name="Wu S."/>
            <person name="Pasa-Tolic L."/>
            <person name="Chaput D.L."/>
            <person name="Haridas S."/>
            <person name="Grigoriev I.V."/>
            <person name="Santelli C.M."/>
            <person name="Hansel C.M."/>
        </authorList>
    </citation>
    <scope>NUCLEOTIDE SEQUENCE [LARGE SCALE GENOMIC DNA]</scope>
    <source>
        <strain evidence="12 13">AP3s5-JAC2a</strain>
    </source>
</reference>
<feature type="domain" description="DUF3638" evidence="9">
    <location>
        <begin position="2009"/>
        <end position="2230"/>
    </location>
</feature>
<comment type="catalytic activity">
    <reaction evidence="1">
        <text>Thiol-dependent hydrolysis of ester, thioester, amide, peptide and isopeptide bonds formed by the C-terminal Gly of ubiquitin (a 76-residue protein attached to proteins as an intracellular targeting signal).</text>
        <dbReference type="EC" id="3.4.19.12"/>
    </reaction>
</comment>
<evidence type="ECO:0000259" key="11">
    <source>
        <dbReference type="Pfam" id="PF20255"/>
    </source>
</evidence>
<evidence type="ECO:0000313" key="13">
    <source>
        <dbReference type="Proteomes" id="UP000077069"/>
    </source>
</evidence>
<dbReference type="STRING" id="1460663.A0A177CW12"/>
<evidence type="ECO:0000256" key="8">
    <source>
        <dbReference type="SAM" id="MobiDB-lite"/>
    </source>
</evidence>
<feature type="compositionally biased region" description="Acidic residues" evidence="8">
    <location>
        <begin position="3167"/>
        <end position="3177"/>
    </location>
</feature>
<keyword evidence="4" id="KW-0833">Ubl conjugation pathway</keyword>
<dbReference type="InterPro" id="IPR051346">
    <property type="entry name" value="OTU_Deubiquitinase"/>
</dbReference>
<evidence type="ECO:0000256" key="4">
    <source>
        <dbReference type="ARBA" id="ARBA00022786"/>
    </source>
</evidence>
<dbReference type="GO" id="GO:0006508">
    <property type="term" value="P:proteolysis"/>
    <property type="evidence" value="ECO:0007669"/>
    <property type="project" value="UniProtKB-KW"/>
</dbReference>
<dbReference type="GeneID" id="28759476"/>
<evidence type="ECO:0000259" key="9">
    <source>
        <dbReference type="Pfam" id="PF12340"/>
    </source>
</evidence>
<dbReference type="RefSeq" id="XP_018042078.1">
    <property type="nucleotide sequence ID" value="XM_018175990.1"/>
</dbReference>
<keyword evidence="13" id="KW-1185">Reference proteome</keyword>
<dbReference type="Pfam" id="PF12359">
    <property type="entry name" value="DUF3645"/>
    <property type="match status" value="1"/>
</dbReference>
<protein>
    <recommendedName>
        <fullName evidence="2">ubiquitinyl hydrolase 1</fullName>
        <ecNumber evidence="2">3.4.19.12</ecNumber>
    </recommendedName>
</protein>
<keyword evidence="3" id="KW-0645">Protease</keyword>
<feature type="compositionally biased region" description="Basic and acidic residues" evidence="8">
    <location>
        <begin position="3140"/>
        <end position="3157"/>
    </location>
</feature>
<dbReference type="PANTHER" id="PTHR13367:SF32">
    <property type="entry name" value="DUF6606 DOMAIN-CONTAINING PROTEIN"/>
    <property type="match status" value="1"/>
</dbReference>
<dbReference type="Pfam" id="PF20255">
    <property type="entry name" value="DUF6606"/>
    <property type="match status" value="1"/>
</dbReference>
<dbReference type="OrthoDB" id="3182339at2759"/>
<accession>A0A177CW12</accession>
<dbReference type="EMBL" id="KV441548">
    <property type="protein sequence ID" value="OAG11713.1"/>
    <property type="molecule type" value="Genomic_DNA"/>
</dbReference>
<evidence type="ECO:0000256" key="1">
    <source>
        <dbReference type="ARBA" id="ARBA00000707"/>
    </source>
</evidence>
<keyword evidence="7" id="KW-0175">Coiled coil</keyword>
<sequence length="3187" mass="360403">MAASRDFLLQLYQHVALPRDVPGTEDRNLCAVEAALLDRILQAATNLEGTLDKDLLAQELADLGDKRALLLYVKEQNAAILVYKDAGTNGEHVLFEAFEAAANCEAVVASENALRRDFPAYAASVPSEVYLTRSFQESFASFLQRASIEPLKRFAAVTYKAGAPLPEIRGTMDPSLITEFLMTVLEANGMRCDVPLLRKRIHDTISFKDARIPWRRSPLYLAIRVAMQRHLYKIMGPNLGHFYYKLIMALFLSRLLGECYRVIPHEAAFNFMQKLGRRLAKIEHHQMSVSGHDATLRASLFDKMQRDFKMRLENTRGFLVNQWNVYRAKTRRPIRILPKVADPNDSKLQLPSSGHRLRLVAFGASWTSPPQLFSPRQLLERYEAFRGNTNSFAVVADRYLELASTVEVQVVPMQAGYRVPIEWETRCCALARTIGQYVSSTKDLLEGYPEMKSRFLLDVMELWAELDRHAIVGFPLLKIYHPGFDPELLDALEFLHADDMQRVEEVQTYIKHRCNGWAGSGSKTIFDPPAEDSFASVYYNELGEYTGLAQLREEIQADAEELRTHKEEEWETKLEQYKQTLQEIEESPPCPGFEEIVKDGVLKSIHKSACPKHRLAFKARSIKIEIFEDPLPKDEATAKAAVFELRCPLPFAAYRDATWLLLSILAHVPVQALEDVPTLRGYNGLSHYANSVLPQVTLGSSTKSHLDCHYAETGFPVELHQIWRPCGLTLRYYDTGSQSWTQRDDKMSFSRHIPLMLPSSSPYNCVGVNTYRWPSSNDILASQTKCPADLNVHEFMAWQELLSGTNRRWLSLLRELGATNLNFSTESTWAIVTKLVLQVGPSFLGHPLRDIHMIFDDDTFCNKLLEQVSNRLDAVRRNWREPVQMDLLITLLLKVISLSSCRDVQRKALELLEQVRIATWKWCLALHSPPPNVGQDSTIFALWASVLCKRAVQRPVSADFNLDTKALEYLIGASIILQESLVGPFDDLPYALRKLLLDDLLYSFQHRIELASLVKSNVEALLSAINYIWPLPSGASADLPTIRIVPQSWWVEISIQARQERTTHLVHYHLFRGDFLIDGKQSGILPAVYHKPVIHTLFGTYALRVLPSYMPGMSYYVAHSMPFNHKIHLGFRQGELVVRAFQGPATLELIDASIFTSVTGSNTQHDLPLPLITGCFHWLNIDSKILEIRQGDKWRSKKSNWRLNLNTSEVTRKSSSLVDPFSTVALNVAHNFLLFETAEHILVTQPQKGRLCVELRRLELNFVVNHSNLLQCRELGAEVVYTDLQDIGAWYGCFSKIVLRSIKNERHRLILVPEGRLQFGKHGGHVRIRVIPEGSYLRFDVDDVLGRIQCPAEHRLLYTKAMWHAYTSHVFSDPLTGRTGLEEALCLLQSGLYKPWAPIRDPMVPSILANIANLSPVRAYYPEDLRCMEVVTWNQHLTTTIQDDRYRALIEDIYRRASQLQLFTIDPLGCISHKASTSDPHLVSRSVSRLSDRSPPSDTFYAARGSPTGSVARDSIALITKYLSEWSISNRSTGQLAQILQKYSIIGGLSGPFDRIALCDLISVDVVENWCALVQTAMEAGPDDRYRLMFLLAPMALSPRAPVELLQVLVAYATLPALKDIEMPVWPSYVRFKLDEIPATKDLAESMKEAHQPHEAVPKKQGDLPGQMALARIHHEEACQHNCLQLAQSILLQWPQVDIDVEKVITIDAKFLNNKAALDLALVDWRRLAQNFQLSQYIERVQQVLDEQSASIDSLTNSDILENGFALPEPHRYFYHRSRAVPTLQELLLSGNLTRSASKGTSIDSKVSTIATAGGPWKQLPNGHVAMLHNKGAHEGGQYARTPSTQQPHLKELRGIVEVIQRGTSGQPASAVQREYGRELMDSIEALGKRTSNFLPNLSPSNSVLLKQQIHEKKQSCDEALRALGQALEVHDRRATWLKASCLWPKMTKIALLSELRSTSESAFGPGIKEAVIDLGLRITHWQRLLRVEDASLRHKKQQLQEELSNEGHVNWNPLTRSDWLLLEIDGNIMLRMEQVEVANATIAPATGCNSVTQLLMGKGKTSCILPMVAAILADRQNLLRIVVPRALLLQSAQVMHIKLGGLLNREIMHLPFSRRTKADNALLETLGQLHSTLKKSGGVLLSLPESILSFKLGGLQRLCDDKLEQANIMIKMQQWLDRNARDVLDECDVSLAIRTQLIYPSGFQMAVDGHPLRWQTVQAVLRLVLLFIPELNNRYPHSIEVVTRPSGGFPLIYLLRRDVEDHLISLIVEAICKGQIAALPCAEILSSAQDDIRVFISSSMVASHVVSKVNGLFKEKQHLMKILCLLRGLFVHRILLSALKKRWNVQYGLHPTRDPIAVPYHAKGVPSPTSEWGHPDVAIILTCLSFYYQGLSVAQFKQAFEQLLKSDEPSVEYEKWATRDLPGCLRDYTAINVDDNMQLRSLHQYVRSNIYLLDFYLNNFVFPRHAKQFDTKLQASGWDLVLFDPSSPPNCRTTGFSGTNDSRHQLPMMIKQNDLPNLAHTNAEVLSYLLEKRNRGYVHMMDELGRRWSEESLLSELHKPNKLFSKEPIRILIDAGAQILEHDNLNLARTWLNIDWEATAAVYFDDEHRPWVLYRKGKRIPLLATPFAENLEGCLVYLDESHCRGTDLKLPPNARAALTLGPHVSKDAVAQAAMRLRLLGQTQAVTFFAPPEVHQSIVDLMKKSAYDHVYSSDVVAWLLKQSCNGIEQLEPLYYNQGNTYIKHEYAKIRNSGFLKNIYQRSEYLSVIRTKESQTLKQMYEPKSRNRGFSGDTRMRSYRGVLGLFATELDQRKKDFQDSGIAIHSSALEEVEQEREIENEVENNREPEKPFHFTALNTARLHEDIKEFAKSGRVVAGSEAYQPMLSALQCTASGRRHGAFAQNKSPGLYVSKQFSRTVKVTEPNDNFIRPCQWILWSITSNKALVISPEEADALLPYLRQHRPAAGASRIHLIVYSAPITRRMLHFNDLSYHATPPLIPGTKVPSWLKIELGIFAGRLYFEWHEYEGLLSYLGVQTMVGGGEYLGNSSRDTFVQKPLTFVHDWLAALRKGQDFEHTPMGFITTGKPLSADHPFFLTDAAEELGAEANAPVPPGGAMHQDEASLNEMEDDDEDDEDDFHDGEDHGGDTGEDNRARFEEGDNTFFDAVEQFEVDEEEGREGDSSGVNTE</sequence>
<dbReference type="GO" id="GO:0004843">
    <property type="term" value="F:cysteine-type deubiquitinase activity"/>
    <property type="evidence" value="ECO:0007669"/>
    <property type="project" value="UniProtKB-EC"/>
</dbReference>
<dbReference type="EC" id="3.4.19.12" evidence="2"/>
<evidence type="ECO:0000259" key="10">
    <source>
        <dbReference type="Pfam" id="PF12359"/>
    </source>
</evidence>
<evidence type="ECO:0000256" key="6">
    <source>
        <dbReference type="ARBA" id="ARBA00022807"/>
    </source>
</evidence>
<dbReference type="Proteomes" id="UP000077069">
    <property type="component" value="Unassembled WGS sequence"/>
</dbReference>
<gene>
    <name evidence="12" type="ORF">CC84DRAFT_1133705</name>
</gene>
<feature type="compositionally biased region" description="Acidic residues" evidence="8">
    <location>
        <begin position="3125"/>
        <end position="3139"/>
    </location>
</feature>
<proteinExistence type="predicted"/>
<organism evidence="12 13">
    <name type="scientific">Paraphaeosphaeria sporulosa</name>
    <dbReference type="NCBI Taxonomy" id="1460663"/>
    <lineage>
        <taxon>Eukaryota</taxon>
        <taxon>Fungi</taxon>
        <taxon>Dikarya</taxon>
        <taxon>Ascomycota</taxon>
        <taxon>Pezizomycotina</taxon>
        <taxon>Dothideomycetes</taxon>
        <taxon>Pleosporomycetidae</taxon>
        <taxon>Pleosporales</taxon>
        <taxon>Massarineae</taxon>
        <taxon>Didymosphaeriaceae</taxon>
        <taxon>Paraphaeosphaeria</taxon>
    </lineage>
</organism>
<evidence type="ECO:0000313" key="12">
    <source>
        <dbReference type="EMBL" id="OAG11713.1"/>
    </source>
</evidence>
<dbReference type="PANTHER" id="PTHR13367">
    <property type="entry name" value="UBIQUITIN THIOESTERASE"/>
    <property type="match status" value="1"/>
</dbReference>
<dbReference type="InterPro" id="IPR022099">
    <property type="entry name" value="DUF3638"/>
</dbReference>